<evidence type="ECO:0000313" key="3">
    <source>
        <dbReference type="EMBL" id="EHO62439.1"/>
    </source>
</evidence>
<evidence type="ECO:0000256" key="2">
    <source>
        <dbReference type="SAM" id="SignalP"/>
    </source>
</evidence>
<gene>
    <name evidence="3" type="ORF">HMPREF9453_01564</name>
</gene>
<keyword evidence="2" id="KW-0732">Signal</keyword>
<dbReference type="AlphaFoldDB" id="H1D1S6"/>
<dbReference type="EMBL" id="ADLT01000052">
    <property type="protein sequence ID" value="EHO62439.1"/>
    <property type="molecule type" value="Genomic_DNA"/>
</dbReference>
<feature type="compositionally biased region" description="Basic and acidic residues" evidence="1">
    <location>
        <begin position="334"/>
        <end position="363"/>
    </location>
</feature>
<reference evidence="3 4" key="1">
    <citation type="submission" date="2011-11" db="EMBL/GenBank/DDBJ databases">
        <title>The Genome Sequence of Dialister succinatiphilus YIT 11850.</title>
        <authorList>
            <consortium name="The Broad Institute Genome Sequencing Platform"/>
            <person name="Earl A."/>
            <person name="Ward D."/>
            <person name="Feldgarden M."/>
            <person name="Gevers D."/>
            <person name="Morotomi M."/>
            <person name="Young S.K."/>
            <person name="Zeng Q."/>
            <person name="Gargeya S."/>
            <person name="Fitzgerald M."/>
            <person name="Haas B."/>
            <person name="Abouelleil A."/>
            <person name="Alvarado L."/>
            <person name="Arachchi H.M."/>
            <person name="Berlin A."/>
            <person name="Brown A."/>
            <person name="Chapman S.B."/>
            <person name="Dunbar C."/>
            <person name="Gearin G."/>
            <person name="Goldberg J."/>
            <person name="Griggs A."/>
            <person name="Gujja S."/>
            <person name="Heiman D."/>
            <person name="Howarth C."/>
            <person name="Lui A."/>
            <person name="MacDonald P.J.P."/>
            <person name="Montmayeur A."/>
            <person name="Murphy C."/>
            <person name="Neiman D."/>
            <person name="Pearson M."/>
            <person name="Priest M."/>
            <person name="Roberts A."/>
            <person name="Saif S."/>
            <person name="Shea T."/>
            <person name="Sisk P."/>
            <person name="Stolte C."/>
            <person name="Sykes S."/>
            <person name="Wortman J."/>
            <person name="Nusbaum C."/>
            <person name="Birren B."/>
        </authorList>
    </citation>
    <scope>NUCLEOTIDE SEQUENCE [LARGE SCALE GENOMIC DNA]</scope>
    <source>
        <strain evidence="3 4">YIT 11850</strain>
    </source>
</reference>
<feature type="signal peptide" evidence="2">
    <location>
        <begin position="1"/>
        <end position="21"/>
    </location>
</feature>
<accession>H1D1S6</accession>
<dbReference type="Proteomes" id="UP000003277">
    <property type="component" value="Unassembled WGS sequence"/>
</dbReference>
<proteinExistence type="predicted"/>
<dbReference type="eggNOG" id="COG3409">
    <property type="taxonomic scope" value="Bacteria"/>
</dbReference>
<feature type="region of interest" description="Disordered" evidence="1">
    <location>
        <begin position="325"/>
        <end position="407"/>
    </location>
</feature>
<protein>
    <recommendedName>
        <fullName evidence="5">PEGA domain-containing protein</fullName>
    </recommendedName>
</protein>
<evidence type="ECO:0000313" key="4">
    <source>
        <dbReference type="Proteomes" id="UP000003277"/>
    </source>
</evidence>
<dbReference type="PATRIC" id="fig|742743.3.peg.1595"/>
<dbReference type="HOGENOM" id="CLU_050341_1_0_9"/>
<dbReference type="RefSeq" id="WP_008860058.1">
    <property type="nucleotide sequence ID" value="NZ_JH591188.1"/>
</dbReference>
<evidence type="ECO:0008006" key="5">
    <source>
        <dbReference type="Google" id="ProtNLM"/>
    </source>
</evidence>
<comment type="caution">
    <text evidence="3">The sequence shown here is derived from an EMBL/GenBank/DDBJ whole genome shotgun (WGS) entry which is preliminary data.</text>
</comment>
<sequence>MIKKAILAAGISLLCLAPVYAEEPATLTDRIDRVDEVIYGSAQDGSLISRVDNADNLIYGTGNSSASGLDNRITNLYTDVVKSDNDAQPSIATRVNAMEYYLTDEIKSDSLKTRIGDLETKVYGAEKKGALDQRLANLEKSVYGDQHYEMKTVELPANTVFKISLNDDVSSKTNQVGDPVTFTVQEDVSVGNVLVLPKGSQGSGVVTKVSRPKSFGRSGALDVSFDQVFSVDDEVIPTVLGPEAKEKLKMEAAAVGASTIGALALGPIGLVGGFFVKGKDVSLPAGSTLYIETQEAVTTKGLELTNGAPNAVIRKRVVRSAAATEETTAAASDNEVKETALPAEAEKKAGAEVKEKAEAKAEESASAMNEKAKAELESVREKDTEKDAAKAAGSSEETPSVVIVRND</sequence>
<keyword evidence="4" id="KW-1185">Reference proteome</keyword>
<evidence type="ECO:0000256" key="1">
    <source>
        <dbReference type="SAM" id="MobiDB-lite"/>
    </source>
</evidence>
<dbReference type="STRING" id="742743.HMPREF9453_01564"/>
<feature type="compositionally biased region" description="Basic and acidic residues" evidence="1">
    <location>
        <begin position="370"/>
        <end position="389"/>
    </location>
</feature>
<organism evidence="3 4">
    <name type="scientific">Dialister succinatiphilus YIT 11850</name>
    <dbReference type="NCBI Taxonomy" id="742743"/>
    <lineage>
        <taxon>Bacteria</taxon>
        <taxon>Bacillati</taxon>
        <taxon>Bacillota</taxon>
        <taxon>Negativicutes</taxon>
        <taxon>Veillonellales</taxon>
        <taxon>Veillonellaceae</taxon>
        <taxon>Dialister</taxon>
    </lineage>
</organism>
<name>H1D1S6_9FIRM</name>
<feature type="chain" id="PRO_5003548885" description="PEGA domain-containing protein" evidence="2">
    <location>
        <begin position="22"/>
        <end position="407"/>
    </location>
</feature>